<sequence>MNNKFKPGAARVSVILAALLLLSACSEEQQNKLSRLGVTWLEGNYKVSYADGNHVKTWFVKNGKVTAEPAKGYYYFWAEVDGKRRYVQTPIGRSYIEETGN</sequence>
<dbReference type="EMBL" id="UOFJ01000290">
    <property type="protein sequence ID" value="VAW67742.1"/>
    <property type="molecule type" value="Genomic_DNA"/>
</dbReference>
<reference evidence="1" key="1">
    <citation type="submission" date="2018-06" db="EMBL/GenBank/DDBJ databases">
        <authorList>
            <person name="Zhirakovskaya E."/>
        </authorList>
    </citation>
    <scope>NUCLEOTIDE SEQUENCE</scope>
</reference>
<protein>
    <recommendedName>
        <fullName evidence="2">Lipoprotein</fullName>
    </recommendedName>
</protein>
<gene>
    <name evidence="1" type="ORF">MNBD_GAMMA10-2774</name>
</gene>
<dbReference type="AlphaFoldDB" id="A0A3B0XX71"/>
<organism evidence="1">
    <name type="scientific">hydrothermal vent metagenome</name>
    <dbReference type="NCBI Taxonomy" id="652676"/>
    <lineage>
        <taxon>unclassified sequences</taxon>
        <taxon>metagenomes</taxon>
        <taxon>ecological metagenomes</taxon>
    </lineage>
</organism>
<evidence type="ECO:0000313" key="1">
    <source>
        <dbReference type="EMBL" id="VAW67742.1"/>
    </source>
</evidence>
<name>A0A3B0XX71_9ZZZZ</name>
<dbReference type="PROSITE" id="PS51257">
    <property type="entry name" value="PROKAR_LIPOPROTEIN"/>
    <property type="match status" value="1"/>
</dbReference>
<accession>A0A3B0XX71</accession>
<proteinExistence type="predicted"/>
<evidence type="ECO:0008006" key="2">
    <source>
        <dbReference type="Google" id="ProtNLM"/>
    </source>
</evidence>